<keyword evidence="1" id="KW-1133">Transmembrane helix</keyword>
<evidence type="ECO:0000256" key="1">
    <source>
        <dbReference type="SAM" id="Phobius"/>
    </source>
</evidence>
<dbReference type="Proteomes" id="UP000676035">
    <property type="component" value="Unassembled WGS sequence"/>
</dbReference>
<comment type="caution">
    <text evidence="2">The sequence shown here is derived from an EMBL/GenBank/DDBJ whole genome shotgun (WGS) entry which is preliminary data.</text>
</comment>
<evidence type="ECO:0000313" key="3">
    <source>
        <dbReference type="Proteomes" id="UP000676035"/>
    </source>
</evidence>
<dbReference type="EMBL" id="JAGYHF010000013">
    <property type="protein sequence ID" value="MBS4081148.1"/>
    <property type="molecule type" value="Genomic_DNA"/>
</dbReference>
<feature type="transmembrane region" description="Helical" evidence="1">
    <location>
        <begin position="6"/>
        <end position="23"/>
    </location>
</feature>
<sequence length="85" mass="9694">MAYLDWVQWPAMVVTVLAAWLIGSQRPARRMFGFICFSLSNVLWVIWGAYAGAYALIVLQICLFLMNLRGLRKNAKGKENQQAQD</sequence>
<keyword evidence="1" id="KW-0472">Membrane</keyword>
<keyword evidence="1" id="KW-0812">Transmembrane</keyword>
<feature type="transmembrane region" description="Helical" evidence="1">
    <location>
        <begin position="53"/>
        <end position="71"/>
    </location>
</feature>
<gene>
    <name evidence="2" type="ORF">KFS80_22915</name>
</gene>
<keyword evidence="3" id="KW-1185">Reference proteome</keyword>
<accession>A0ABS5N3J3</accession>
<dbReference type="RefSeq" id="WP_212546024.1">
    <property type="nucleotide sequence ID" value="NZ_JAGYHF010000013.1"/>
</dbReference>
<organism evidence="2 3">
    <name type="scientific">Pseudomonas rustica</name>
    <dbReference type="NCBI Taxonomy" id="2827099"/>
    <lineage>
        <taxon>Bacteria</taxon>
        <taxon>Pseudomonadati</taxon>
        <taxon>Pseudomonadota</taxon>
        <taxon>Gammaproteobacteria</taxon>
        <taxon>Pseudomonadales</taxon>
        <taxon>Pseudomonadaceae</taxon>
        <taxon>Pseudomonas</taxon>
    </lineage>
</organism>
<name>A0ABS5N3J3_9PSED</name>
<proteinExistence type="predicted"/>
<evidence type="ECO:0000313" key="2">
    <source>
        <dbReference type="EMBL" id="MBS4081148.1"/>
    </source>
</evidence>
<evidence type="ECO:0008006" key="4">
    <source>
        <dbReference type="Google" id="ProtNLM"/>
    </source>
</evidence>
<reference evidence="2 3" key="1">
    <citation type="submission" date="2021-04" db="EMBL/GenBank/DDBJ databases">
        <title>Pseudomonas rustica sp. nov. isolated from raw milk.</title>
        <authorList>
            <person name="Fiedler G."/>
            <person name="Gieschler S."/>
            <person name="Kabisch J."/>
            <person name="Grimmler C."/>
            <person name="Brinks E."/>
            <person name="Wagner N."/>
            <person name="Hetzer B."/>
            <person name="Franz C.M.A.P."/>
            <person name="Boehnlein C."/>
        </authorList>
    </citation>
    <scope>NUCLEOTIDE SEQUENCE [LARGE SCALE GENOMIC DNA]</scope>
    <source>
        <strain evidence="2 3">MBT-4</strain>
    </source>
</reference>
<protein>
    <recommendedName>
        <fullName evidence="4">Amino acid transporter</fullName>
    </recommendedName>
</protein>